<proteinExistence type="predicted"/>
<organism evidence="2 3">
    <name type="scientific">Sphaeroforma arctica JP610</name>
    <dbReference type="NCBI Taxonomy" id="667725"/>
    <lineage>
        <taxon>Eukaryota</taxon>
        <taxon>Ichthyosporea</taxon>
        <taxon>Ichthyophonida</taxon>
        <taxon>Sphaeroforma</taxon>
    </lineage>
</organism>
<reference evidence="2 3" key="1">
    <citation type="submission" date="2011-02" db="EMBL/GenBank/DDBJ databases">
        <title>The Genome Sequence of Sphaeroforma arctica JP610.</title>
        <authorList>
            <consortium name="The Broad Institute Genome Sequencing Platform"/>
            <person name="Russ C."/>
            <person name="Cuomo C."/>
            <person name="Young S.K."/>
            <person name="Zeng Q."/>
            <person name="Gargeya S."/>
            <person name="Alvarado L."/>
            <person name="Berlin A."/>
            <person name="Chapman S.B."/>
            <person name="Chen Z."/>
            <person name="Freedman E."/>
            <person name="Gellesch M."/>
            <person name="Goldberg J."/>
            <person name="Griggs A."/>
            <person name="Gujja S."/>
            <person name="Heilman E."/>
            <person name="Heiman D."/>
            <person name="Howarth C."/>
            <person name="Mehta T."/>
            <person name="Neiman D."/>
            <person name="Pearson M."/>
            <person name="Roberts A."/>
            <person name="Saif S."/>
            <person name="Shea T."/>
            <person name="Shenoy N."/>
            <person name="Sisk P."/>
            <person name="Stolte C."/>
            <person name="Sykes S."/>
            <person name="White J."/>
            <person name="Yandava C."/>
            <person name="Burger G."/>
            <person name="Gray M.W."/>
            <person name="Holland P.W.H."/>
            <person name="King N."/>
            <person name="Lang F.B.F."/>
            <person name="Roger A.J."/>
            <person name="Ruiz-Trillo I."/>
            <person name="Haas B."/>
            <person name="Nusbaum C."/>
            <person name="Birren B."/>
        </authorList>
    </citation>
    <scope>NUCLEOTIDE SEQUENCE [LARGE SCALE GENOMIC DNA]</scope>
    <source>
        <strain evidence="2 3">JP610</strain>
    </source>
</reference>
<gene>
    <name evidence="2" type="ORF">SARC_15604</name>
</gene>
<dbReference type="EMBL" id="KQ248001">
    <property type="protein sequence ID" value="KNC71853.1"/>
    <property type="molecule type" value="Genomic_DNA"/>
</dbReference>
<keyword evidence="3" id="KW-1185">Reference proteome</keyword>
<dbReference type="GeneID" id="25916108"/>
<evidence type="ECO:0000313" key="2">
    <source>
        <dbReference type="EMBL" id="KNC71853.1"/>
    </source>
</evidence>
<feature type="region of interest" description="Disordered" evidence="1">
    <location>
        <begin position="97"/>
        <end position="118"/>
    </location>
</feature>
<sequence length="118" mass="12614">MYVPARTVDLENMEALESDGLGGEICGNAPTSPQPHVLPTPTKTGQGRADSKRTSAFARARMSRNATNTEGPQPATRAANVMAEVVERDIVAASAPVEPPQFRRSPYPIAQKRTPVCV</sequence>
<accession>A0A0L0F6S2</accession>
<dbReference type="AlphaFoldDB" id="A0A0L0F6S2"/>
<name>A0A0L0F6S2_9EUKA</name>
<evidence type="ECO:0000313" key="3">
    <source>
        <dbReference type="Proteomes" id="UP000054560"/>
    </source>
</evidence>
<feature type="region of interest" description="Disordered" evidence="1">
    <location>
        <begin position="19"/>
        <end position="57"/>
    </location>
</feature>
<dbReference type="RefSeq" id="XP_014145755.1">
    <property type="nucleotide sequence ID" value="XM_014290280.1"/>
</dbReference>
<evidence type="ECO:0000256" key="1">
    <source>
        <dbReference type="SAM" id="MobiDB-lite"/>
    </source>
</evidence>
<protein>
    <submittedName>
        <fullName evidence="2">Uncharacterized protein</fullName>
    </submittedName>
</protein>
<dbReference type="Proteomes" id="UP000054560">
    <property type="component" value="Unassembled WGS sequence"/>
</dbReference>